<dbReference type="AlphaFoldDB" id="A0A5C7FAQ8"/>
<comment type="caution">
    <text evidence="10">The sequence shown here is derived from an EMBL/GenBank/DDBJ whole genome shotgun (WGS) entry which is preliminary data.</text>
</comment>
<reference evidence="10 11" key="1">
    <citation type="submission" date="2019-08" db="EMBL/GenBank/DDBJ databases">
        <title>Lewinella sp. strain SSH13 Genome sequencing and assembly.</title>
        <authorList>
            <person name="Kim I."/>
        </authorList>
    </citation>
    <scope>NUCLEOTIDE SEQUENCE [LARGE SCALE GENOMIC DNA]</scope>
    <source>
        <strain evidence="10 11">SSH13</strain>
    </source>
</reference>
<dbReference type="Proteomes" id="UP000321907">
    <property type="component" value="Unassembled WGS sequence"/>
</dbReference>
<evidence type="ECO:0000256" key="2">
    <source>
        <dbReference type="ARBA" id="ARBA00022679"/>
    </source>
</evidence>
<dbReference type="EC" id="2.1.1.37" evidence="8"/>
<dbReference type="EMBL" id="VOXD01000032">
    <property type="protein sequence ID" value="TXF87718.1"/>
    <property type="molecule type" value="Genomic_DNA"/>
</dbReference>
<dbReference type="NCBIfam" id="TIGR00675">
    <property type="entry name" value="dcm"/>
    <property type="match status" value="1"/>
</dbReference>
<dbReference type="GO" id="GO:0009307">
    <property type="term" value="P:DNA restriction-modification system"/>
    <property type="evidence" value="ECO:0007669"/>
    <property type="project" value="UniProtKB-KW"/>
</dbReference>
<dbReference type="InterPro" id="IPR018117">
    <property type="entry name" value="C5_DNA_meth_AS"/>
</dbReference>
<organism evidence="10 11">
    <name type="scientific">Neolewinella aurantiaca</name>
    <dbReference type="NCBI Taxonomy" id="2602767"/>
    <lineage>
        <taxon>Bacteria</taxon>
        <taxon>Pseudomonadati</taxon>
        <taxon>Bacteroidota</taxon>
        <taxon>Saprospiria</taxon>
        <taxon>Saprospirales</taxon>
        <taxon>Lewinellaceae</taxon>
        <taxon>Neolewinella</taxon>
    </lineage>
</organism>
<dbReference type="InterPro" id="IPR001525">
    <property type="entry name" value="C5_MeTfrase"/>
</dbReference>
<dbReference type="PRINTS" id="PR00105">
    <property type="entry name" value="C5METTRFRASE"/>
</dbReference>
<dbReference type="GO" id="GO:0044027">
    <property type="term" value="P:negative regulation of gene expression via chromosomal CpG island methylation"/>
    <property type="evidence" value="ECO:0007669"/>
    <property type="project" value="TreeGrafter"/>
</dbReference>
<dbReference type="PANTHER" id="PTHR10629">
    <property type="entry name" value="CYTOSINE-SPECIFIC METHYLTRANSFERASE"/>
    <property type="match status" value="1"/>
</dbReference>
<dbReference type="RefSeq" id="WP_147932051.1">
    <property type="nucleotide sequence ID" value="NZ_VOXD01000032.1"/>
</dbReference>
<evidence type="ECO:0000256" key="4">
    <source>
        <dbReference type="ARBA" id="ARBA00022747"/>
    </source>
</evidence>
<keyword evidence="2 6" id="KW-0808">Transferase</keyword>
<feature type="active site" evidence="6">
    <location>
        <position position="155"/>
    </location>
</feature>
<keyword evidence="3 6" id="KW-0949">S-adenosyl-L-methionine</keyword>
<dbReference type="InterPro" id="IPR050390">
    <property type="entry name" value="C5-Methyltransferase"/>
</dbReference>
<gene>
    <name evidence="10" type="ORF">FUA23_17445</name>
</gene>
<evidence type="ECO:0000256" key="5">
    <source>
        <dbReference type="ARBA" id="ARBA00047422"/>
    </source>
</evidence>
<dbReference type="InterPro" id="IPR029063">
    <property type="entry name" value="SAM-dependent_MTases_sf"/>
</dbReference>
<keyword evidence="1 6" id="KW-0489">Methyltransferase</keyword>
<evidence type="ECO:0000256" key="3">
    <source>
        <dbReference type="ARBA" id="ARBA00022691"/>
    </source>
</evidence>
<keyword evidence="11" id="KW-1185">Reference proteome</keyword>
<dbReference type="PROSITE" id="PS00094">
    <property type="entry name" value="C5_MTASE_1"/>
    <property type="match status" value="1"/>
</dbReference>
<dbReference type="GO" id="GO:0003677">
    <property type="term" value="F:DNA binding"/>
    <property type="evidence" value="ECO:0007669"/>
    <property type="project" value="TreeGrafter"/>
</dbReference>
<feature type="region of interest" description="Disordered" evidence="9">
    <location>
        <begin position="302"/>
        <end position="335"/>
    </location>
</feature>
<protein>
    <recommendedName>
        <fullName evidence="8">Cytosine-specific methyltransferase</fullName>
        <ecNumber evidence="8">2.1.1.37</ecNumber>
    </recommendedName>
</protein>
<dbReference type="Pfam" id="PF00145">
    <property type="entry name" value="DNA_methylase"/>
    <property type="match status" value="1"/>
</dbReference>
<dbReference type="GO" id="GO:0032259">
    <property type="term" value="P:methylation"/>
    <property type="evidence" value="ECO:0007669"/>
    <property type="project" value="UniProtKB-KW"/>
</dbReference>
<dbReference type="GO" id="GO:0003886">
    <property type="term" value="F:DNA (cytosine-5-)-methyltransferase activity"/>
    <property type="evidence" value="ECO:0007669"/>
    <property type="project" value="UniProtKB-EC"/>
</dbReference>
<dbReference type="Gene3D" id="3.90.120.10">
    <property type="entry name" value="DNA Methylase, subunit A, domain 2"/>
    <property type="match status" value="1"/>
</dbReference>
<evidence type="ECO:0000256" key="7">
    <source>
        <dbReference type="RuleBase" id="RU000416"/>
    </source>
</evidence>
<dbReference type="PROSITE" id="PS51679">
    <property type="entry name" value="SAM_MT_C5"/>
    <property type="match status" value="1"/>
</dbReference>
<dbReference type="OrthoDB" id="32195at2"/>
<proteinExistence type="inferred from homology"/>
<accession>A0A5C7FAQ8</accession>
<comment type="similarity">
    <text evidence="6 7">Belongs to the class I-like SAM-binding methyltransferase superfamily. C5-methyltransferase family.</text>
</comment>
<sequence length="427" mass="47872">MFFIFKFICIFVEKMKYKSIVSVLEVNDTQLSLYENSSTRMVTDNKWDKEVEVEKSSYYWNGDPVLHKGTIHNTSKKPLVVELFCGCGGTSVGFEMAGFDVALGCDILRPAIETFKHNHPKSSAILGDIKKVTPEMIENLLDGKKVDVLVAGVPCQGFSLNNRKRKQDDNRNFLYLEFLRFVDYLEPNSIVVENVSGMKSTGTFSEDIEKSLSLVSGMKVTSKLLYAPDYGVPQKRTRLVFVGTKSKDFSFDDIVKTHGPTTSQEYVTIEQAIGDLPPLSNGEEKFEYGSKATSKFQRLMRKKKGKRLENHRSPKHPKATISRIGNTEPGSPMYPKFKQRIRLSWDGLSPTQVSGGIRPQFQLGHPSDPRGLSIRERCRIQSFPDHIVIKGGTVQARVQTGNAVPPLLAKAVALAIKQYLHEVSDLA</sequence>
<keyword evidence="4" id="KW-0680">Restriction system</keyword>
<evidence type="ECO:0000256" key="6">
    <source>
        <dbReference type="PROSITE-ProRule" id="PRU01016"/>
    </source>
</evidence>
<evidence type="ECO:0000256" key="1">
    <source>
        <dbReference type="ARBA" id="ARBA00022603"/>
    </source>
</evidence>
<evidence type="ECO:0000313" key="11">
    <source>
        <dbReference type="Proteomes" id="UP000321907"/>
    </source>
</evidence>
<name>A0A5C7FAQ8_9BACT</name>
<evidence type="ECO:0000256" key="8">
    <source>
        <dbReference type="RuleBase" id="RU000417"/>
    </source>
</evidence>
<dbReference type="Gene3D" id="3.40.50.150">
    <property type="entry name" value="Vaccinia Virus protein VP39"/>
    <property type="match status" value="1"/>
</dbReference>
<evidence type="ECO:0000256" key="9">
    <source>
        <dbReference type="SAM" id="MobiDB-lite"/>
    </source>
</evidence>
<comment type="catalytic activity">
    <reaction evidence="5 8">
        <text>a 2'-deoxycytidine in DNA + S-adenosyl-L-methionine = a 5-methyl-2'-deoxycytidine in DNA + S-adenosyl-L-homocysteine + H(+)</text>
        <dbReference type="Rhea" id="RHEA:13681"/>
        <dbReference type="Rhea" id="RHEA-COMP:11369"/>
        <dbReference type="Rhea" id="RHEA-COMP:11370"/>
        <dbReference type="ChEBI" id="CHEBI:15378"/>
        <dbReference type="ChEBI" id="CHEBI:57856"/>
        <dbReference type="ChEBI" id="CHEBI:59789"/>
        <dbReference type="ChEBI" id="CHEBI:85452"/>
        <dbReference type="ChEBI" id="CHEBI:85454"/>
        <dbReference type="EC" id="2.1.1.37"/>
    </reaction>
</comment>
<evidence type="ECO:0000313" key="10">
    <source>
        <dbReference type="EMBL" id="TXF87718.1"/>
    </source>
</evidence>
<dbReference type="SUPFAM" id="SSF53335">
    <property type="entry name" value="S-adenosyl-L-methionine-dependent methyltransferases"/>
    <property type="match status" value="1"/>
</dbReference>
<dbReference type="PANTHER" id="PTHR10629:SF52">
    <property type="entry name" value="DNA (CYTOSINE-5)-METHYLTRANSFERASE 1"/>
    <property type="match status" value="1"/>
</dbReference>